<protein>
    <submittedName>
        <fullName evidence="1">Uncharacterized protein</fullName>
    </submittedName>
</protein>
<evidence type="ECO:0000313" key="2">
    <source>
        <dbReference type="Proteomes" id="UP000248291"/>
    </source>
</evidence>
<comment type="caution">
    <text evidence="1">The sequence shown here is derived from an EMBL/GenBank/DDBJ whole genome shotgun (WGS) entry which is preliminary data.</text>
</comment>
<proteinExistence type="predicted"/>
<dbReference type="EMBL" id="BGKA01000136">
    <property type="protein sequence ID" value="GBH17988.1"/>
    <property type="molecule type" value="Genomic_DNA"/>
</dbReference>
<gene>
    <name evidence="1" type="ORF">KPSA3_03965</name>
</gene>
<dbReference type="Proteomes" id="UP000248291">
    <property type="component" value="Unassembled WGS sequence"/>
</dbReference>
<name>A0AAN4TLL4_PSESF</name>
<evidence type="ECO:0000313" key="1">
    <source>
        <dbReference type="EMBL" id="GBH17988.1"/>
    </source>
</evidence>
<organism evidence="1 2">
    <name type="scientific">Pseudomonas syringae pv. actinidiae</name>
    <dbReference type="NCBI Taxonomy" id="103796"/>
    <lineage>
        <taxon>Bacteria</taxon>
        <taxon>Pseudomonadati</taxon>
        <taxon>Pseudomonadota</taxon>
        <taxon>Gammaproteobacteria</taxon>
        <taxon>Pseudomonadales</taxon>
        <taxon>Pseudomonadaceae</taxon>
        <taxon>Pseudomonas</taxon>
        <taxon>Pseudomonas syringae</taxon>
    </lineage>
</organism>
<reference evidence="1 2" key="1">
    <citation type="submission" date="2018-04" db="EMBL/GenBank/DDBJ databases">
        <title>Draft genome sequence of Pseudomonas syringae pv. actinidiae biovar 3 strains isolated from kiwifruit in Kagawa prefecture.</title>
        <authorList>
            <person name="Tabuchi M."/>
            <person name="Saito M."/>
            <person name="Fujiwara S."/>
            <person name="Sasa N."/>
            <person name="Akimitsu K."/>
            <person name="Gomi K."/>
            <person name="Konishi-Sugita S."/>
            <person name="Hamano K."/>
            <person name="Kataoka I."/>
        </authorList>
    </citation>
    <scope>NUCLEOTIDE SEQUENCE [LARGE SCALE GENOMIC DNA]</scope>
    <source>
        <strain evidence="1 2">MAFF212211</strain>
    </source>
</reference>
<accession>A0AAN4TLL4</accession>
<dbReference type="AlphaFoldDB" id="A0AAN4TLL4"/>
<sequence length="37" mass="4100">MLFWILHLAQRAIVVLSSEPGFIADGHDATDVLGDYQ</sequence>